<feature type="transmembrane region" description="Helical" evidence="1">
    <location>
        <begin position="149"/>
        <end position="182"/>
    </location>
</feature>
<proteinExistence type="predicted"/>
<name>A0A212LLI4_9FIRM</name>
<organism evidence="3">
    <name type="scientific">uncultured Sporomusa sp</name>
    <dbReference type="NCBI Taxonomy" id="307249"/>
    <lineage>
        <taxon>Bacteria</taxon>
        <taxon>Bacillati</taxon>
        <taxon>Bacillota</taxon>
        <taxon>Negativicutes</taxon>
        <taxon>Selenomonadales</taxon>
        <taxon>Sporomusaceae</taxon>
        <taxon>Sporomusa</taxon>
        <taxon>environmental samples</taxon>
    </lineage>
</organism>
<dbReference type="PANTHER" id="PTHR35342:SF5">
    <property type="entry name" value="TRICARBOXYLIC TRANSPORT PROTEIN"/>
    <property type="match status" value="1"/>
</dbReference>
<keyword evidence="1" id="KW-0472">Membrane</keyword>
<evidence type="ECO:0000313" key="3">
    <source>
        <dbReference type="EMBL" id="SCM78377.1"/>
    </source>
</evidence>
<dbReference type="PANTHER" id="PTHR35342">
    <property type="entry name" value="TRICARBOXYLIC TRANSPORT PROTEIN"/>
    <property type="match status" value="1"/>
</dbReference>
<evidence type="ECO:0000259" key="2">
    <source>
        <dbReference type="Pfam" id="PF01970"/>
    </source>
</evidence>
<feature type="transmembrane region" description="Helical" evidence="1">
    <location>
        <begin position="355"/>
        <end position="375"/>
    </location>
</feature>
<keyword evidence="1" id="KW-1133">Transmembrane helix</keyword>
<feature type="transmembrane region" description="Helical" evidence="1">
    <location>
        <begin position="51"/>
        <end position="74"/>
    </location>
</feature>
<feature type="transmembrane region" description="Helical" evidence="1">
    <location>
        <begin position="259"/>
        <end position="282"/>
    </location>
</feature>
<evidence type="ECO:0000256" key="1">
    <source>
        <dbReference type="SAM" id="Phobius"/>
    </source>
</evidence>
<reference evidence="3" key="1">
    <citation type="submission" date="2016-08" db="EMBL/GenBank/DDBJ databases">
        <authorList>
            <person name="Seilhamer J.J."/>
        </authorList>
    </citation>
    <scope>NUCLEOTIDE SEQUENCE</scope>
    <source>
        <strain evidence="3">86</strain>
    </source>
</reference>
<feature type="transmembrane region" description="Helical" evidence="1">
    <location>
        <begin position="387"/>
        <end position="405"/>
    </location>
</feature>
<feature type="transmembrane region" description="Helical" evidence="1">
    <location>
        <begin position="411"/>
        <end position="427"/>
    </location>
</feature>
<protein>
    <submittedName>
        <fullName evidence="3">Uncharacterized 52.8 kDa protein in TAR-I ttuC' 3'region</fullName>
    </submittedName>
</protein>
<feature type="transmembrane region" description="Helical" evidence="1">
    <location>
        <begin position="319"/>
        <end position="343"/>
    </location>
</feature>
<dbReference type="RefSeq" id="WP_075757345.1">
    <property type="nucleotide sequence ID" value="NZ_LT608335.1"/>
</dbReference>
<sequence>MEIFQGLVDGFGIALTGNNLLLCFLGALLGTAVGVLPGLGPSATISLLLPIVYSLGSPASALIFLAGIFYGAMYGGSTTSILLKIPGEAASVVTAIDGYEMAKKGRAGAALAIAAIGSFVAGTVGVIGLTFVAPPLAEFALRFGPPEYFALMLIGLLLAVFLTGGSALKGTIMLFVGILLANVGVDPISGKERFTFGVLALQNGFDFVTLAMGLFGLSEVFVTLESKGGAEFVTRKIGKLFPNAQEWAESKWAIFRGSIIGFFTGVIPGGGAIVASLTSYAVEKKIAKNPGEFGKGAIAGVAGPESANNAASSSSFIPLLTLGIPCNAAIAMIFAALLVQGITPGPFLIVEHPDVFWGVIASMYIGNVILLILNLPLVGLWVQLIRVPFGILGPIIVMFTVVGCYSLENDMFNVFMFLVFGIVGYILRKLCFDPGPMLMAFILAPLIENALRQSLLMSAGDFSIFVSRPISGTLMAVFALIIIGQLVVAFKNRNKKAECVVDE</sequence>
<feature type="transmembrane region" description="Helical" evidence="1">
    <location>
        <begin position="434"/>
        <end position="451"/>
    </location>
</feature>
<gene>
    <name evidence="3" type="ORF">KL86SPO_20008</name>
</gene>
<accession>A0A212LLI4</accession>
<feature type="transmembrane region" description="Helical" evidence="1">
    <location>
        <begin position="20"/>
        <end position="39"/>
    </location>
</feature>
<dbReference type="AlphaFoldDB" id="A0A212LLI4"/>
<dbReference type="EMBL" id="FMJE01000002">
    <property type="protein sequence ID" value="SCM78377.1"/>
    <property type="molecule type" value="Genomic_DNA"/>
</dbReference>
<feature type="domain" description="DUF112" evidence="2">
    <location>
        <begin position="20"/>
        <end position="438"/>
    </location>
</feature>
<dbReference type="Pfam" id="PF01970">
    <property type="entry name" value="TctA"/>
    <property type="match status" value="1"/>
</dbReference>
<keyword evidence="1" id="KW-0812">Transmembrane</keyword>
<feature type="transmembrane region" description="Helical" evidence="1">
    <location>
        <begin position="109"/>
        <end position="137"/>
    </location>
</feature>
<dbReference type="InterPro" id="IPR002823">
    <property type="entry name" value="DUF112_TM"/>
</dbReference>
<feature type="transmembrane region" description="Helical" evidence="1">
    <location>
        <begin position="471"/>
        <end position="490"/>
    </location>
</feature>
<feature type="transmembrane region" description="Helical" evidence="1">
    <location>
        <begin position="194"/>
        <end position="217"/>
    </location>
</feature>